<gene>
    <name evidence="1" type="ORF">LT85_4714</name>
</gene>
<name>A0A0A1FLR5_9BURK</name>
<keyword evidence="2" id="KW-1185">Reference proteome</keyword>
<proteinExistence type="predicted"/>
<dbReference type="AlphaFoldDB" id="A0A0A1FLR5"/>
<dbReference type="HOGENOM" id="CLU_878878_0_0_4"/>
<dbReference type="EMBL" id="CP009962">
    <property type="protein sequence ID" value="AIY43872.1"/>
    <property type="molecule type" value="Genomic_DNA"/>
</dbReference>
<evidence type="ECO:0000313" key="2">
    <source>
        <dbReference type="Proteomes" id="UP000030302"/>
    </source>
</evidence>
<accession>A0A0A1FLR5</accession>
<dbReference type="NCBIfam" id="NF038232">
    <property type="entry name" value="STM3845_fam"/>
    <property type="match status" value="1"/>
</dbReference>
<dbReference type="RefSeq" id="WP_038493804.1">
    <property type="nucleotide sequence ID" value="NZ_CP009962.1"/>
</dbReference>
<reference evidence="2" key="1">
    <citation type="journal article" date="2014" name="Soil Biol. Biochem.">
        <title>Structure and function of bacterial communities in ageing soils: Insights from the Mendocino ecological staircase.</title>
        <authorList>
            <person name="Uroz S."/>
            <person name="Tech J.J."/>
            <person name="Sawaya N.A."/>
            <person name="Frey-Klett P."/>
            <person name="Leveau J.H.J."/>
        </authorList>
    </citation>
    <scope>NUCLEOTIDE SEQUENCE [LARGE SCALE GENOMIC DNA]</scope>
    <source>
        <strain evidence="2">Cal35</strain>
    </source>
</reference>
<dbReference type="Proteomes" id="UP000030302">
    <property type="component" value="Chromosome"/>
</dbReference>
<evidence type="ECO:0000313" key="1">
    <source>
        <dbReference type="EMBL" id="AIY43872.1"/>
    </source>
</evidence>
<dbReference type="KEGG" id="care:LT85_4714"/>
<dbReference type="OrthoDB" id="9157388at2"/>
<protein>
    <submittedName>
        <fullName evidence="1">Putative inner membrane protein</fullName>
    </submittedName>
</protein>
<organism evidence="1 2">
    <name type="scientific">Collimonas arenae</name>
    <dbReference type="NCBI Taxonomy" id="279058"/>
    <lineage>
        <taxon>Bacteria</taxon>
        <taxon>Pseudomonadati</taxon>
        <taxon>Pseudomonadota</taxon>
        <taxon>Betaproteobacteria</taxon>
        <taxon>Burkholderiales</taxon>
        <taxon>Oxalobacteraceae</taxon>
        <taxon>Collimonas</taxon>
    </lineage>
</organism>
<dbReference type="InterPro" id="IPR049725">
    <property type="entry name" value="STM3845-like"/>
</dbReference>
<sequence length="315" mass="35914">MELLLEEFKKAVDPNKTRIINVPPRFAVFGGTLDDARDGSPFVSERNLFVTSIHKFHPDLSERLIVPEIYPEWNSFGIYDDLLTFEEDLGHLTSLVILFLESPGSLAELGAFVKIPSLRSQLQIVVRSGEIQKRNSFIWLGPLKNLQNEHADCIHAFPHTTVAELEPHLAVLFESIREVITSKSPSFKFSSTDPRSKFLVIADLLELFVALKKGELIDLLSHFGISINRKALDQAVFLLKIFDLIDEGKYGKTDYILSKFRRETFIDFDSYANSAHPFDRGRFQIKVLEAIRADRWRRSFLPPALQKLASEADPK</sequence>